<feature type="compositionally biased region" description="Low complexity" evidence="3">
    <location>
        <begin position="1"/>
        <end position="11"/>
    </location>
</feature>
<feature type="domain" description="Fe2OG dioxygenase" evidence="4">
    <location>
        <begin position="208"/>
        <end position="313"/>
    </location>
</feature>
<dbReference type="OrthoDB" id="288590at2759"/>
<dbReference type="Pfam" id="PF03171">
    <property type="entry name" value="2OG-FeII_Oxy"/>
    <property type="match status" value="1"/>
</dbReference>
<dbReference type="InterPro" id="IPR005123">
    <property type="entry name" value="Oxoglu/Fe-dep_dioxygenase_dom"/>
</dbReference>
<dbReference type="InterPro" id="IPR044861">
    <property type="entry name" value="IPNS-like_FE2OG_OXY"/>
</dbReference>
<proteinExistence type="inferred from homology"/>
<dbReference type="RefSeq" id="XP_033672798.1">
    <property type="nucleotide sequence ID" value="XM_033815606.1"/>
</dbReference>
<evidence type="ECO:0000313" key="6">
    <source>
        <dbReference type="Proteomes" id="UP000799537"/>
    </source>
</evidence>
<dbReference type="AlphaFoldDB" id="A0A6A6D1F1"/>
<evidence type="ECO:0000313" key="5">
    <source>
        <dbReference type="EMBL" id="KAF2171909.1"/>
    </source>
</evidence>
<dbReference type="SUPFAM" id="SSF51197">
    <property type="entry name" value="Clavaminate synthase-like"/>
    <property type="match status" value="1"/>
</dbReference>
<reference evidence="5" key="1">
    <citation type="journal article" date="2020" name="Stud. Mycol.">
        <title>101 Dothideomycetes genomes: a test case for predicting lifestyles and emergence of pathogens.</title>
        <authorList>
            <person name="Haridas S."/>
            <person name="Albert R."/>
            <person name="Binder M."/>
            <person name="Bloem J."/>
            <person name="Labutti K."/>
            <person name="Salamov A."/>
            <person name="Andreopoulos B."/>
            <person name="Baker S."/>
            <person name="Barry K."/>
            <person name="Bills G."/>
            <person name="Bluhm B."/>
            <person name="Cannon C."/>
            <person name="Castanera R."/>
            <person name="Culley D."/>
            <person name="Daum C."/>
            <person name="Ezra D."/>
            <person name="Gonzalez J."/>
            <person name="Henrissat B."/>
            <person name="Kuo A."/>
            <person name="Liang C."/>
            <person name="Lipzen A."/>
            <person name="Lutzoni F."/>
            <person name="Magnuson J."/>
            <person name="Mondo S."/>
            <person name="Nolan M."/>
            <person name="Ohm R."/>
            <person name="Pangilinan J."/>
            <person name="Park H.-J."/>
            <person name="Ramirez L."/>
            <person name="Alfaro M."/>
            <person name="Sun H."/>
            <person name="Tritt A."/>
            <person name="Yoshinaga Y."/>
            <person name="Zwiers L.-H."/>
            <person name="Turgeon B."/>
            <person name="Goodwin S."/>
            <person name="Spatafora J."/>
            <person name="Crous P."/>
            <person name="Grigoriev I."/>
        </authorList>
    </citation>
    <scope>NUCLEOTIDE SEQUENCE</scope>
    <source>
        <strain evidence="5">ATCC 36951</strain>
    </source>
</reference>
<sequence>MGSITPTTTSSSEEDLTFPNLPPFPTDVPTVPLLRISLKNLLAGDPAEEEKLWRACCDLGFFYFDLRGGKGGDEDDESVDGDALLSVADRMFGLGEEVFALDGEVKEGFSMMGQNSYFGYKGYGAFVDRGGNKDRNEFWNISKDDILGIRKEPLPNPEVLMRGESRGLVKRYMLGSHALVSLILGVLNRRLGLPEGTLPSLHDLHTISGDQVRWVRSPPQPPSDRRSALGEHTDYGSVTILFNRLGGLQVLPPSDPPTWAYVKPLRGHCIVNLGDAMVKFTAGVLRSNIHRVANPPGAQAGETRLSLVYFNRPGDEVILKVLEGSEVIEERRRESGIDGEEGEGVTAKAWILNRAFGRAKGTEGDRLEKRDSGVAAS</sequence>
<protein>
    <recommendedName>
        <fullName evidence="4">Fe2OG dioxygenase domain-containing protein</fullName>
    </recommendedName>
</protein>
<keyword evidence="2" id="KW-0479">Metal-binding</keyword>
<evidence type="ECO:0000256" key="3">
    <source>
        <dbReference type="SAM" id="MobiDB-lite"/>
    </source>
</evidence>
<dbReference type="InterPro" id="IPR050231">
    <property type="entry name" value="Iron_ascorbate_oxido_reductase"/>
</dbReference>
<comment type="similarity">
    <text evidence="1 2">Belongs to the iron/ascorbate-dependent oxidoreductase family.</text>
</comment>
<evidence type="ECO:0000259" key="4">
    <source>
        <dbReference type="PROSITE" id="PS51471"/>
    </source>
</evidence>
<dbReference type="GO" id="GO:0016491">
    <property type="term" value="F:oxidoreductase activity"/>
    <property type="evidence" value="ECO:0007669"/>
    <property type="project" value="UniProtKB-KW"/>
</dbReference>
<dbReference type="EMBL" id="ML993582">
    <property type="protein sequence ID" value="KAF2171909.1"/>
    <property type="molecule type" value="Genomic_DNA"/>
</dbReference>
<keyword evidence="2" id="KW-0408">Iron</keyword>
<dbReference type="GeneID" id="54568878"/>
<organism evidence="5 6">
    <name type="scientific">Zasmidium cellare ATCC 36951</name>
    <dbReference type="NCBI Taxonomy" id="1080233"/>
    <lineage>
        <taxon>Eukaryota</taxon>
        <taxon>Fungi</taxon>
        <taxon>Dikarya</taxon>
        <taxon>Ascomycota</taxon>
        <taxon>Pezizomycotina</taxon>
        <taxon>Dothideomycetes</taxon>
        <taxon>Dothideomycetidae</taxon>
        <taxon>Mycosphaerellales</taxon>
        <taxon>Mycosphaerellaceae</taxon>
        <taxon>Zasmidium</taxon>
    </lineage>
</organism>
<keyword evidence="6" id="KW-1185">Reference proteome</keyword>
<evidence type="ECO:0000256" key="2">
    <source>
        <dbReference type="RuleBase" id="RU003682"/>
    </source>
</evidence>
<keyword evidence="2" id="KW-0560">Oxidoreductase</keyword>
<dbReference type="GO" id="GO:0046872">
    <property type="term" value="F:metal ion binding"/>
    <property type="evidence" value="ECO:0007669"/>
    <property type="project" value="UniProtKB-KW"/>
</dbReference>
<gene>
    <name evidence="5" type="ORF">M409DRAFT_63449</name>
</gene>
<name>A0A6A6D1F1_ZASCE</name>
<accession>A0A6A6D1F1</accession>
<dbReference type="PROSITE" id="PS51471">
    <property type="entry name" value="FE2OG_OXY"/>
    <property type="match status" value="1"/>
</dbReference>
<dbReference type="Gene3D" id="2.60.120.330">
    <property type="entry name" value="B-lactam Antibiotic, Isopenicillin N Synthase, Chain"/>
    <property type="match status" value="1"/>
</dbReference>
<dbReference type="PANTHER" id="PTHR47990">
    <property type="entry name" value="2-OXOGLUTARATE (2OG) AND FE(II)-DEPENDENT OXYGENASE SUPERFAMILY PROTEIN-RELATED"/>
    <property type="match status" value="1"/>
</dbReference>
<dbReference type="Proteomes" id="UP000799537">
    <property type="component" value="Unassembled WGS sequence"/>
</dbReference>
<dbReference type="InterPro" id="IPR027443">
    <property type="entry name" value="IPNS-like_sf"/>
</dbReference>
<evidence type="ECO:0000256" key="1">
    <source>
        <dbReference type="ARBA" id="ARBA00008056"/>
    </source>
</evidence>
<feature type="region of interest" description="Disordered" evidence="3">
    <location>
        <begin position="1"/>
        <end position="22"/>
    </location>
</feature>